<gene>
    <name evidence="3" type="ORF">BDN70DRAFT_348524</name>
</gene>
<feature type="transmembrane region" description="Helical" evidence="1">
    <location>
        <begin position="170"/>
        <end position="192"/>
    </location>
</feature>
<reference evidence="3" key="1">
    <citation type="submission" date="2020-11" db="EMBL/GenBank/DDBJ databases">
        <authorList>
            <consortium name="DOE Joint Genome Institute"/>
            <person name="Ahrendt S."/>
            <person name="Riley R."/>
            <person name="Andreopoulos W."/>
            <person name="Labutti K."/>
            <person name="Pangilinan J."/>
            <person name="Ruiz-Duenas F.J."/>
            <person name="Barrasa J.M."/>
            <person name="Sanchez-Garcia M."/>
            <person name="Camarero S."/>
            <person name="Miyauchi S."/>
            <person name="Serrano A."/>
            <person name="Linde D."/>
            <person name="Babiker R."/>
            <person name="Drula E."/>
            <person name="Ayuso-Fernandez I."/>
            <person name="Pacheco R."/>
            <person name="Padilla G."/>
            <person name="Ferreira P."/>
            <person name="Barriuso J."/>
            <person name="Kellner H."/>
            <person name="Castanera R."/>
            <person name="Alfaro M."/>
            <person name="Ramirez L."/>
            <person name="Pisabarro A.G."/>
            <person name="Kuo A."/>
            <person name="Tritt A."/>
            <person name="Lipzen A."/>
            <person name="He G."/>
            <person name="Yan M."/>
            <person name="Ng V."/>
            <person name="Cullen D."/>
            <person name="Martin F."/>
            <person name="Rosso M.-N."/>
            <person name="Henrissat B."/>
            <person name="Hibbett D."/>
            <person name="Martinez A.T."/>
            <person name="Grigoriev I.V."/>
        </authorList>
    </citation>
    <scope>NUCLEOTIDE SEQUENCE</scope>
    <source>
        <strain evidence="3">CIRM-BRFM 674</strain>
    </source>
</reference>
<keyword evidence="1" id="KW-0472">Membrane</keyword>
<keyword evidence="4" id="KW-1185">Reference proteome</keyword>
<feature type="domain" description="DUF6533" evidence="2">
    <location>
        <begin position="21"/>
        <end position="65"/>
    </location>
</feature>
<feature type="transmembrane region" description="Helical" evidence="1">
    <location>
        <begin position="121"/>
        <end position="141"/>
    </location>
</feature>
<dbReference type="AlphaFoldDB" id="A0A9P6CUI6"/>
<dbReference type="EMBL" id="MU155407">
    <property type="protein sequence ID" value="KAF9473935.1"/>
    <property type="molecule type" value="Genomic_DNA"/>
</dbReference>
<evidence type="ECO:0000313" key="4">
    <source>
        <dbReference type="Proteomes" id="UP000807469"/>
    </source>
</evidence>
<organism evidence="3 4">
    <name type="scientific">Pholiota conissans</name>
    <dbReference type="NCBI Taxonomy" id="109636"/>
    <lineage>
        <taxon>Eukaryota</taxon>
        <taxon>Fungi</taxon>
        <taxon>Dikarya</taxon>
        <taxon>Basidiomycota</taxon>
        <taxon>Agaricomycotina</taxon>
        <taxon>Agaricomycetes</taxon>
        <taxon>Agaricomycetidae</taxon>
        <taxon>Agaricales</taxon>
        <taxon>Agaricineae</taxon>
        <taxon>Strophariaceae</taxon>
        <taxon>Pholiota</taxon>
    </lineage>
</organism>
<dbReference type="OrthoDB" id="3349377at2759"/>
<evidence type="ECO:0000256" key="1">
    <source>
        <dbReference type="SAM" id="Phobius"/>
    </source>
</evidence>
<protein>
    <recommendedName>
        <fullName evidence="2">DUF6533 domain-containing protein</fullName>
    </recommendedName>
</protein>
<feature type="transmembrane region" description="Helical" evidence="1">
    <location>
        <begin position="242"/>
        <end position="262"/>
    </location>
</feature>
<evidence type="ECO:0000259" key="2">
    <source>
        <dbReference type="Pfam" id="PF20151"/>
    </source>
</evidence>
<name>A0A9P6CUI6_9AGAR</name>
<comment type="caution">
    <text evidence="3">The sequence shown here is derived from an EMBL/GenBank/DDBJ whole genome shotgun (WGS) entry which is preliminary data.</text>
</comment>
<keyword evidence="1" id="KW-1133">Transmembrane helix</keyword>
<accession>A0A9P6CUI6</accession>
<sequence>MDPAAFSAFTQGLLDIQTLKYTQLASSVIIIFDHLITLGQEVELIWQSTWTLGKILFLLNRYYALGGIVFNNYAIFRHTVDESVCMALYRWQGWTGLIACMLAEAILQMRLYALYSLSKKFLAFILTCWIACLTISGYVMYTSLAVLTTTPIVIPGGMFCLANNISPHFYVFWIPMLSFEFLLCLLAVIRGFQTYRSNGSLFRTGRKLVGILIRDSVVYFFVICATYLTCLLIWILAPVNLIGVPIGFALAMSCVLTNRVVLNVRSINRDLKESRLPTVNIDKVTSIEDAIINLPPTPASLTSFEMAQLRTMRAEKNLSSEVIDSYEPEDLPFVVL</sequence>
<feature type="transmembrane region" description="Helical" evidence="1">
    <location>
        <begin position="88"/>
        <end position="109"/>
    </location>
</feature>
<keyword evidence="1" id="KW-0812">Transmembrane</keyword>
<feature type="transmembrane region" description="Helical" evidence="1">
    <location>
        <begin position="212"/>
        <end position="236"/>
    </location>
</feature>
<dbReference type="InterPro" id="IPR045340">
    <property type="entry name" value="DUF6533"/>
</dbReference>
<evidence type="ECO:0000313" key="3">
    <source>
        <dbReference type="EMBL" id="KAF9473935.1"/>
    </source>
</evidence>
<dbReference type="Proteomes" id="UP000807469">
    <property type="component" value="Unassembled WGS sequence"/>
</dbReference>
<proteinExistence type="predicted"/>
<feature type="transmembrane region" description="Helical" evidence="1">
    <location>
        <begin position="55"/>
        <end position="76"/>
    </location>
</feature>
<dbReference type="Pfam" id="PF20151">
    <property type="entry name" value="DUF6533"/>
    <property type="match status" value="1"/>
</dbReference>